<dbReference type="InterPro" id="IPR001126">
    <property type="entry name" value="UmuC"/>
</dbReference>
<comment type="catalytic activity">
    <reaction evidence="14 15">
        <text>DNA(n) + a 2'-deoxyribonucleoside 5'-triphosphate = DNA(n+1) + diphosphate</text>
        <dbReference type="Rhea" id="RHEA:22508"/>
        <dbReference type="Rhea" id="RHEA-COMP:17339"/>
        <dbReference type="Rhea" id="RHEA-COMP:17340"/>
        <dbReference type="ChEBI" id="CHEBI:33019"/>
        <dbReference type="ChEBI" id="CHEBI:61560"/>
        <dbReference type="ChEBI" id="CHEBI:173112"/>
        <dbReference type="EC" id="2.7.7.7"/>
    </reaction>
</comment>
<evidence type="ECO:0000256" key="3">
    <source>
        <dbReference type="ARBA" id="ARBA00022457"/>
    </source>
</evidence>
<dbReference type="GO" id="GO:0005829">
    <property type="term" value="C:cytosol"/>
    <property type="evidence" value="ECO:0007669"/>
    <property type="project" value="TreeGrafter"/>
</dbReference>
<dbReference type="GO" id="GO:0006261">
    <property type="term" value="P:DNA-templated DNA replication"/>
    <property type="evidence" value="ECO:0007669"/>
    <property type="project" value="UniProtKB-UniRule"/>
</dbReference>
<evidence type="ECO:0000313" key="17">
    <source>
        <dbReference type="EMBL" id="EIM58422.1"/>
    </source>
</evidence>
<feature type="domain" description="UmuC" evidence="16">
    <location>
        <begin position="8"/>
        <end position="190"/>
    </location>
</feature>
<reference evidence="17 18" key="2">
    <citation type="submission" date="2012-02" db="EMBL/GenBank/DDBJ databases">
        <title>Improved High-Quality Draft sequence of Eubacterium cellulosolvens 6.</title>
        <authorList>
            <consortium name="US DOE Joint Genome Institute"/>
            <person name="Lucas S."/>
            <person name="Han J."/>
            <person name="Lapidus A."/>
            <person name="Cheng J.-F."/>
            <person name="Goodwin L."/>
            <person name="Pitluck S."/>
            <person name="Peters L."/>
            <person name="Mikhailova N."/>
            <person name="Gu W."/>
            <person name="Detter J.C."/>
            <person name="Han C."/>
            <person name="Tapia R."/>
            <person name="Land M."/>
            <person name="Hauser L."/>
            <person name="Kyrpides N."/>
            <person name="Ivanova N."/>
            <person name="Pagani I."/>
            <person name="Johnson E."/>
            <person name="Mukhopadhyay B."/>
            <person name="Anderson I."/>
            <person name="Woyke T."/>
        </authorList>
    </citation>
    <scope>NUCLEOTIDE SEQUENCE [LARGE SCALE GENOMIC DNA]</scope>
    <source>
        <strain evidence="17 18">6</strain>
    </source>
</reference>
<dbReference type="CDD" id="cd03586">
    <property type="entry name" value="PolY_Pol_IV_kappa"/>
    <property type="match status" value="1"/>
</dbReference>
<keyword evidence="5 15" id="KW-0808">Transferase</keyword>
<keyword evidence="3 15" id="KW-0515">Mutator protein</keyword>
<comment type="cofactor">
    <cofactor evidence="15">
        <name>Mg(2+)</name>
        <dbReference type="ChEBI" id="CHEBI:18420"/>
    </cofactor>
    <text evidence="15">Binds 2 magnesium ions per subunit.</text>
</comment>
<evidence type="ECO:0000256" key="1">
    <source>
        <dbReference type="ARBA" id="ARBA00004496"/>
    </source>
</evidence>
<proteinExistence type="inferred from homology"/>
<keyword evidence="12 15" id="KW-0238">DNA-binding</keyword>
<dbReference type="InterPro" id="IPR017961">
    <property type="entry name" value="DNA_pol_Y-fam_little_finger"/>
</dbReference>
<dbReference type="Pfam" id="PF21999">
    <property type="entry name" value="IMS_HHH_1"/>
    <property type="match status" value="1"/>
</dbReference>
<dbReference type="Gene3D" id="3.30.70.270">
    <property type="match status" value="1"/>
</dbReference>
<feature type="site" description="Substrate discrimination" evidence="15">
    <location>
        <position position="17"/>
    </location>
</feature>
<evidence type="ECO:0000256" key="10">
    <source>
        <dbReference type="ARBA" id="ARBA00022842"/>
    </source>
</evidence>
<dbReference type="InterPro" id="IPR053848">
    <property type="entry name" value="IMS_HHH_1"/>
</dbReference>
<evidence type="ECO:0000256" key="11">
    <source>
        <dbReference type="ARBA" id="ARBA00022932"/>
    </source>
</evidence>
<evidence type="ECO:0000256" key="6">
    <source>
        <dbReference type="ARBA" id="ARBA00022695"/>
    </source>
</evidence>
<dbReference type="EMBL" id="CM001487">
    <property type="protein sequence ID" value="EIM58422.1"/>
    <property type="molecule type" value="Genomic_DNA"/>
</dbReference>
<dbReference type="InterPro" id="IPR043128">
    <property type="entry name" value="Rev_trsase/Diguanyl_cyclase"/>
</dbReference>
<dbReference type="Pfam" id="PF00817">
    <property type="entry name" value="IMS"/>
    <property type="match status" value="1"/>
</dbReference>
<dbReference type="eggNOG" id="COG0389">
    <property type="taxonomic scope" value="Bacteria"/>
</dbReference>
<evidence type="ECO:0000256" key="8">
    <source>
        <dbReference type="ARBA" id="ARBA00022723"/>
    </source>
</evidence>
<dbReference type="AlphaFoldDB" id="I5AX99"/>
<dbReference type="NCBIfam" id="NF002677">
    <property type="entry name" value="PRK02406.1"/>
    <property type="match status" value="1"/>
</dbReference>
<name>I5AX99_EUBC6</name>
<gene>
    <name evidence="15" type="primary">dinB</name>
    <name evidence="17" type="ORF">EubceDRAFT1_2720</name>
</gene>
<evidence type="ECO:0000259" key="16">
    <source>
        <dbReference type="PROSITE" id="PS50173"/>
    </source>
</evidence>
<sequence length="429" mass="48962">MRKISRTILHIDMNTFYASVELLYHPELRDKPLVVGGDPELRHGIVLTKSQLAKKAGVKTGMALWQARQLCPDIVFIPPHYDRYMRFSRMAREIYGEYTDLIEPFGLDEVWADVTASRTIKGDGREIAEEIRHRIKRELGLTVSIGISWNKIFAKFGSDYKKPDAITEITKGNYRDIVWHSPVEDLLYVGRASSRKLRSMGIRTIGDLATTEPVYLQRCLGKMGLMLYVFATGEDQTPVAKEHTSSPVKSIGNGITTPRDLLDDTDMRVVIYMLSESVGRRLRENHFMASVIEVAVRDNELLSFTRQRKIASPTNITSEIAQNAIRIFRENYHWEKPVRSVTVRAGSLVPDTIPYQTNLFEDETARQKRMDADAAVDDIRRRFGYFSVQRGLMLTDNVLSHVDAKEAGRIHPRSYLEGGNQTGIDRIWV</sequence>
<keyword evidence="6 15" id="KW-0548">Nucleotidyltransferase</keyword>
<dbReference type="PANTHER" id="PTHR11076">
    <property type="entry name" value="DNA REPAIR POLYMERASE UMUC / TRANSFERASE FAMILY MEMBER"/>
    <property type="match status" value="1"/>
</dbReference>
<dbReference type="InterPro" id="IPR036775">
    <property type="entry name" value="DNA_pol_Y-fam_lit_finger_sf"/>
</dbReference>
<keyword evidence="9 15" id="KW-0227">DNA damage</keyword>
<evidence type="ECO:0000256" key="4">
    <source>
        <dbReference type="ARBA" id="ARBA00022490"/>
    </source>
</evidence>
<keyword evidence="8 15" id="KW-0479">Metal-binding</keyword>
<dbReference type="Proteomes" id="UP000005753">
    <property type="component" value="Chromosome"/>
</dbReference>
<dbReference type="GO" id="GO:0009432">
    <property type="term" value="P:SOS response"/>
    <property type="evidence" value="ECO:0007669"/>
    <property type="project" value="TreeGrafter"/>
</dbReference>
<evidence type="ECO:0000256" key="15">
    <source>
        <dbReference type="HAMAP-Rule" id="MF_01113"/>
    </source>
</evidence>
<evidence type="ECO:0000313" key="18">
    <source>
        <dbReference type="Proteomes" id="UP000005753"/>
    </source>
</evidence>
<dbReference type="Pfam" id="PF11799">
    <property type="entry name" value="IMS_C"/>
    <property type="match status" value="1"/>
</dbReference>
<dbReference type="InterPro" id="IPR043502">
    <property type="entry name" value="DNA/RNA_pol_sf"/>
</dbReference>
<dbReference type="GO" id="GO:0006281">
    <property type="term" value="P:DNA repair"/>
    <property type="evidence" value="ECO:0007669"/>
    <property type="project" value="UniProtKB-UniRule"/>
</dbReference>
<dbReference type="HAMAP" id="MF_01113">
    <property type="entry name" value="DNApol_IV"/>
    <property type="match status" value="1"/>
</dbReference>
<dbReference type="Gene3D" id="3.30.1490.100">
    <property type="entry name" value="DNA polymerase, Y-family, little finger domain"/>
    <property type="match status" value="1"/>
</dbReference>
<dbReference type="GO" id="GO:0003887">
    <property type="term" value="F:DNA-directed DNA polymerase activity"/>
    <property type="evidence" value="ECO:0007669"/>
    <property type="project" value="UniProtKB-UniRule"/>
</dbReference>
<dbReference type="PANTHER" id="PTHR11076:SF35">
    <property type="entry name" value="DNA REPAIR PROTEIN HOMOLOG YOBH"/>
    <property type="match status" value="1"/>
</dbReference>
<evidence type="ECO:0000256" key="13">
    <source>
        <dbReference type="ARBA" id="ARBA00023204"/>
    </source>
</evidence>
<feature type="binding site" evidence="15">
    <location>
        <position position="108"/>
    </location>
    <ligand>
        <name>Mg(2+)</name>
        <dbReference type="ChEBI" id="CHEBI:18420"/>
    </ligand>
</feature>
<comment type="subcellular location">
    <subcellularLocation>
        <location evidence="1 15">Cytoplasm</location>
    </subcellularLocation>
</comment>
<dbReference type="SUPFAM" id="SSF56672">
    <property type="entry name" value="DNA/RNA polymerases"/>
    <property type="match status" value="1"/>
</dbReference>
<dbReference type="PROSITE" id="PS50173">
    <property type="entry name" value="UMUC"/>
    <property type="match status" value="1"/>
</dbReference>
<comment type="subunit">
    <text evidence="15">Monomer.</text>
</comment>
<feature type="binding site" evidence="15">
    <location>
        <position position="12"/>
    </location>
    <ligand>
        <name>Mg(2+)</name>
        <dbReference type="ChEBI" id="CHEBI:18420"/>
    </ligand>
</feature>
<accession>I5AX99</accession>
<dbReference type="EC" id="2.7.7.7" evidence="15"/>
<dbReference type="STRING" id="633697.EubceDRAFT1_2720"/>
<reference evidence="17 18" key="1">
    <citation type="submission" date="2010-08" db="EMBL/GenBank/DDBJ databases">
        <authorList>
            <consortium name="US DOE Joint Genome Institute (JGI-PGF)"/>
            <person name="Lucas S."/>
            <person name="Copeland A."/>
            <person name="Lapidus A."/>
            <person name="Cheng J.-F."/>
            <person name="Bruce D."/>
            <person name="Goodwin L."/>
            <person name="Pitluck S."/>
            <person name="Land M.L."/>
            <person name="Hauser L."/>
            <person name="Chang Y.-J."/>
            <person name="Anderson I.J."/>
            <person name="Johnson E."/>
            <person name="Mulhopadhyay B."/>
            <person name="Kyrpides N."/>
            <person name="Woyke T.J."/>
        </authorList>
    </citation>
    <scope>NUCLEOTIDE SEQUENCE [LARGE SCALE GENOMIC DNA]</scope>
    <source>
        <strain evidence="17 18">6</strain>
    </source>
</reference>
<evidence type="ECO:0000256" key="2">
    <source>
        <dbReference type="ARBA" id="ARBA00010945"/>
    </source>
</evidence>
<evidence type="ECO:0000256" key="14">
    <source>
        <dbReference type="ARBA" id="ARBA00049244"/>
    </source>
</evidence>
<feature type="active site" evidence="15">
    <location>
        <position position="109"/>
    </location>
</feature>
<keyword evidence="4 15" id="KW-0963">Cytoplasm</keyword>
<dbReference type="GO" id="GO:0003684">
    <property type="term" value="F:damaged DNA binding"/>
    <property type="evidence" value="ECO:0007669"/>
    <property type="project" value="InterPro"/>
</dbReference>
<evidence type="ECO:0000256" key="9">
    <source>
        <dbReference type="ARBA" id="ARBA00022763"/>
    </source>
</evidence>
<dbReference type="GO" id="GO:0042276">
    <property type="term" value="P:error-prone translesion synthesis"/>
    <property type="evidence" value="ECO:0007669"/>
    <property type="project" value="TreeGrafter"/>
</dbReference>
<comment type="similarity">
    <text evidence="2 15">Belongs to the DNA polymerase type-Y family.</text>
</comment>
<dbReference type="InterPro" id="IPR050116">
    <property type="entry name" value="DNA_polymerase-Y"/>
</dbReference>
<evidence type="ECO:0000256" key="5">
    <source>
        <dbReference type="ARBA" id="ARBA00022679"/>
    </source>
</evidence>
<dbReference type="Gene3D" id="1.10.150.20">
    <property type="entry name" value="5' to 3' exonuclease, C-terminal subdomain"/>
    <property type="match status" value="1"/>
</dbReference>
<keyword evidence="13 15" id="KW-0234">DNA repair</keyword>
<keyword evidence="18" id="KW-1185">Reference proteome</keyword>
<dbReference type="InterPro" id="IPR022880">
    <property type="entry name" value="DNApol_IV"/>
</dbReference>
<dbReference type="NCBIfam" id="NF002848">
    <property type="entry name" value="PRK03103.1"/>
    <property type="match status" value="1"/>
</dbReference>
<dbReference type="Gene3D" id="3.40.1170.60">
    <property type="match status" value="1"/>
</dbReference>
<keyword evidence="10 15" id="KW-0460">Magnesium</keyword>
<keyword evidence="7 15" id="KW-0235">DNA replication</keyword>
<evidence type="ECO:0000256" key="7">
    <source>
        <dbReference type="ARBA" id="ARBA00022705"/>
    </source>
</evidence>
<dbReference type="SUPFAM" id="SSF100879">
    <property type="entry name" value="Lesion bypass DNA polymerase (Y-family), little finger domain"/>
    <property type="match status" value="1"/>
</dbReference>
<keyword evidence="11 15" id="KW-0239">DNA-directed DNA polymerase</keyword>
<evidence type="ECO:0000256" key="12">
    <source>
        <dbReference type="ARBA" id="ARBA00023125"/>
    </source>
</evidence>
<organism evidence="17 18">
    <name type="scientific">Eubacterium cellulosolvens (strain ATCC 43171 / JCM 9499 / 6)</name>
    <name type="common">Cillobacterium cellulosolvens</name>
    <dbReference type="NCBI Taxonomy" id="633697"/>
    <lineage>
        <taxon>Bacteria</taxon>
        <taxon>Bacillati</taxon>
        <taxon>Bacillota</taxon>
        <taxon>Clostridia</taxon>
        <taxon>Eubacteriales</taxon>
        <taxon>Eubacteriaceae</taxon>
        <taxon>Eubacterium</taxon>
    </lineage>
</organism>
<comment type="function">
    <text evidence="15">Poorly processive, error-prone DNA polymerase involved in untargeted mutagenesis. Copies undamaged DNA at stalled replication forks, which arise in vivo from mismatched or misaligned primer ends. These misaligned primers can be extended by PolIV. Exhibits no 3'-5' exonuclease (proofreading) activity. May be involved in translesional synthesis, in conjunction with the beta clamp from PolIII.</text>
</comment>
<dbReference type="GO" id="GO:0000287">
    <property type="term" value="F:magnesium ion binding"/>
    <property type="evidence" value="ECO:0007669"/>
    <property type="project" value="UniProtKB-UniRule"/>
</dbReference>
<dbReference type="HOGENOM" id="CLU_012348_1_1_9"/>
<protein>
    <recommendedName>
        <fullName evidence="15">DNA polymerase IV</fullName>
        <shortName evidence="15">Pol IV</shortName>
        <ecNumber evidence="15">2.7.7.7</ecNumber>
    </recommendedName>
</protein>